<name>A0AAQ3Q302_9LILI</name>
<sequence length="166" mass="19199">MMAIQKNLFHSKQIESISYNFDIYINCKMHQFIDNENICTNPKIETLTQIIPIYSLNQISSADRTNERTDKTTISSYNPHRRCSVDARLIHGDNTLRGETAVVRQHRRRSAAAHCFHHHHHHVNQPHGGDPYRKAHLLAWSTPHGERRRLRDRSKPVGTCKCGLAC</sequence>
<keyword evidence="2" id="KW-1185">Reference proteome</keyword>
<gene>
    <name evidence="1" type="ORF">Cni_G05187</name>
</gene>
<dbReference type="Proteomes" id="UP001327560">
    <property type="component" value="Chromosome 2"/>
</dbReference>
<protein>
    <submittedName>
        <fullName evidence="1">Uncharacterized protein</fullName>
    </submittedName>
</protein>
<dbReference type="AlphaFoldDB" id="A0AAQ3Q302"/>
<reference evidence="1 2" key="1">
    <citation type="submission" date="2023-10" db="EMBL/GenBank/DDBJ databases">
        <title>Chromosome-scale genome assembly provides insights into flower coloration mechanisms of Canna indica.</title>
        <authorList>
            <person name="Li C."/>
        </authorList>
    </citation>
    <scope>NUCLEOTIDE SEQUENCE [LARGE SCALE GENOMIC DNA]</scope>
    <source>
        <tissue evidence="1">Flower</tissue>
    </source>
</reference>
<proteinExistence type="predicted"/>
<accession>A0AAQ3Q302</accession>
<evidence type="ECO:0000313" key="1">
    <source>
        <dbReference type="EMBL" id="WOK96480.1"/>
    </source>
</evidence>
<evidence type="ECO:0000313" key="2">
    <source>
        <dbReference type="Proteomes" id="UP001327560"/>
    </source>
</evidence>
<organism evidence="1 2">
    <name type="scientific">Canna indica</name>
    <name type="common">Indian-shot</name>
    <dbReference type="NCBI Taxonomy" id="4628"/>
    <lineage>
        <taxon>Eukaryota</taxon>
        <taxon>Viridiplantae</taxon>
        <taxon>Streptophyta</taxon>
        <taxon>Embryophyta</taxon>
        <taxon>Tracheophyta</taxon>
        <taxon>Spermatophyta</taxon>
        <taxon>Magnoliopsida</taxon>
        <taxon>Liliopsida</taxon>
        <taxon>Zingiberales</taxon>
        <taxon>Cannaceae</taxon>
        <taxon>Canna</taxon>
    </lineage>
</organism>
<dbReference type="EMBL" id="CP136891">
    <property type="protein sequence ID" value="WOK96480.1"/>
    <property type="molecule type" value="Genomic_DNA"/>
</dbReference>